<reference evidence="9 10" key="1">
    <citation type="submission" date="2019-03" db="EMBL/GenBank/DDBJ databases">
        <title>Genomic Encyclopedia of Type Strains, Phase IV (KMG-IV): sequencing the most valuable type-strain genomes for metagenomic binning, comparative biology and taxonomic classification.</title>
        <authorList>
            <person name="Goeker M."/>
        </authorList>
    </citation>
    <scope>NUCLEOTIDE SEQUENCE [LARGE SCALE GENOMIC DNA]</scope>
    <source>
        <strain evidence="9 10">LX-B</strain>
    </source>
</reference>
<dbReference type="GO" id="GO:0009307">
    <property type="term" value="P:DNA restriction-modification system"/>
    <property type="evidence" value="ECO:0007669"/>
    <property type="project" value="InterPro"/>
</dbReference>
<dbReference type="Gene3D" id="1.10.1020.10">
    <property type="entry name" value="Adenine-specific Methyltransferase, Domain 2"/>
    <property type="match status" value="1"/>
</dbReference>
<evidence type="ECO:0000313" key="10">
    <source>
        <dbReference type="Proteomes" id="UP000295008"/>
    </source>
</evidence>
<dbReference type="SUPFAM" id="SSF53335">
    <property type="entry name" value="S-adenosyl-L-methionine-dependent methyltransferases"/>
    <property type="match status" value="1"/>
</dbReference>
<dbReference type="Pfam" id="PF02086">
    <property type="entry name" value="MethyltransfD12"/>
    <property type="match status" value="1"/>
</dbReference>
<accession>A0A4R1SE12</accession>
<dbReference type="InterPro" id="IPR012263">
    <property type="entry name" value="M_m6A_EcoRV"/>
</dbReference>
<comment type="caution">
    <text evidence="9">The sequence shown here is derived from an EMBL/GenBank/DDBJ whole genome shotgun (WGS) entry which is preliminary data.</text>
</comment>
<dbReference type="InterPro" id="IPR029063">
    <property type="entry name" value="SAM-dependent_MTases_sf"/>
</dbReference>
<comment type="similarity">
    <text evidence="1 8">Belongs to the N(4)/N(6)-methyltransferase family.</text>
</comment>
<evidence type="ECO:0000256" key="6">
    <source>
        <dbReference type="ARBA" id="ARBA00047942"/>
    </source>
</evidence>
<dbReference type="GO" id="GO:0043565">
    <property type="term" value="F:sequence-specific DNA binding"/>
    <property type="evidence" value="ECO:0007669"/>
    <property type="project" value="TreeGrafter"/>
</dbReference>
<feature type="binding site" evidence="7">
    <location>
        <position position="51"/>
    </location>
    <ligand>
        <name>S-adenosyl-L-methionine</name>
        <dbReference type="ChEBI" id="CHEBI:59789"/>
    </ligand>
</feature>
<dbReference type="RefSeq" id="WP_132012296.1">
    <property type="nucleotide sequence ID" value="NZ_SLUN01000001.1"/>
</dbReference>
<dbReference type="NCBIfam" id="TIGR00571">
    <property type="entry name" value="dam"/>
    <property type="match status" value="1"/>
</dbReference>
<dbReference type="InterPro" id="IPR023095">
    <property type="entry name" value="Ade_MeTrfase_dom_2"/>
</dbReference>
<evidence type="ECO:0000256" key="1">
    <source>
        <dbReference type="ARBA" id="ARBA00006594"/>
    </source>
</evidence>
<evidence type="ECO:0000256" key="7">
    <source>
        <dbReference type="PIRSR" id="PIRSR000398-1"/>
    </source>
</evidence>
<gene>
    <name evidence="9" type="ORF">EDC14_1001187</name>
</gene>
<proteinExistence type="inferred from homology"/>
<feature type="binding site" evidence="7">
    <location>
        <position position="11"/>
    </location>
    <ligand>
        <name>S-adenosyl-L-methionine</name>
        <dbReference type="ChEBI" id="CHEBI:59789"/>
    </ligand>
</feature>
<comment type="catalytic activity">
    <reaction evidence="6 8">
        <text>a 2'-deoxyadenosine in DNA + S-adenosyl-L-methionine = an N(6)-methyl-2'-deoxyadenosine in DNA + S-adenosyl-L-homocysteine + H(+)</text>
        <dbReference type="Rhea" id="RHEA:15197"/>
        <dbReference type="Rhea" id="RHEA-COMP:12418"/>
        <dbReference type="Rhea" id="RHEA-COMP:12419"/>
        <dbReference type="ChEBI" id="CHEBI:15378"/>
        <dbReference type="ChEBI" id="CHEBI:57856"/>
        <dbReference type="ChEBI" id="CHEBI:59789"/>
        <dbReference type="ChEBI" id="CHEBI:90615"/>
        <dbReference type="ChEBI" id="CHEBI:90616"/>
        <dbReference type="EC" id="2.1.1.72"/>
    </reaction>
</comment>
<protein>
    <recommendedName>
        <fullName evidence="2 8">Site-specific DNA-methyltransferase (adenine-specific)</fullName>
        <ecNumber evidence="2 8">2.1.1.72</ecNumber>
    </recommendedName>
</protein>
<keyword evidence="3 8" id="KW-0489">Methyltransferase</keyword>
<dbReference type="AlphaFoldDB" id="A0A4R1SE12"/>
<feature type="binding site" evidence="7">
    <location>
        <position position="178"/>
    </location>
    <ligand>
        <name>S-adenosyl-L-methionine</name>
        <dbReference type="ChEBI" id="CHEBI:59789"/>
    </ligand>
</feature>
<evidence type="ECO:0000256" key="3">
    <source>
        <dbReference type="ARBA" id="ARBA00022603"/>
    </source>
</evidence>
<evidence type="ECO:0000313" key="9">
    <source>
        <dbReference type="EMBL" id="TCL76902.1"/>
    </source>
</evidence>
<dbReference type="Gene3D" id="3.40.50.150">
    <property type="entry name" value="Vaccinia Virus protein VP39"/>
    <property type="match status" value="1"/>
</dbReference>
<keyword evidence="5 8" id="KW-0949">S-adenosyl-L-methionine</keyword>
<dbReference type="Proteomes" id="UP000295008">
    <property type="component" value="Unassembled WGS sequence"/>
</dbReference>
<name>A0A4R1SE12_HYDET</name>
<dbReference type="PRINTS" id="PR00505">
    <property type="entry name" value="D12N6MTFRASE"/>
</dbReference>
<evidence type="ECO:0000256" key="5">
    <source>
        <dbReference type="ARBA" id="ARBA00022691"/>
    </source>
</evidence>
<dbReference type="PROSITE" id="PS00092">
    <property type="entry name" value="N6_MTASE"/>
    <property type="match status" value="1"/>
</dbReference>
<organism evidence="9 10">
    <name type="scientific">Hydrogenispora ethanolica</name>
    <dbReference type="NCBI Taxonomy" id="1082276"/>
    <lineage>
        <taxon>Bacteria</taxon>
        <taxon>Bacillati</taxon>
        <taxon>Bacillota</taxon>
        <taxon>Hydrogenispora</taxon>
    </lineage>
</organism>
<evidence type="ECO:0000256" key="4">
    <source>
        <dbReference type="ARBA" id="ARBA00022679"/>
    </source>
</evidence>
<dbReference type="GO" id="GO:0006298">
    <property type="term" value="P:mismatch repair"/>
    <property type="evidence" value="ECO:0007669"/>
    <property type="project" value="TreeGrafter"/>
</dbReference>
<dbReference type="PIRSF" id="PIRSF000398">
    <property type="entry name" value="M_m6A_EcoRV"/>
    <property type="match status" value="1"/>
</dbReference>
<dbReference type="InterPro" id="IPR002052">
    <property type="entry name" value="DNA_methylase_N6_adenine_CS"/>
</dbReference>
<evidence type="ECO:0000256" key="8">
    <source>
        <dbReference type="RuleBase" id="RU361257"/>
    </source>
</evidence>
<dbReference type="PANTHER" id="PTHR30481">
    <property type="entry name" value="DNA ADENINE METHYLASE"/>
    <property type="match status" value="1"/>
</dbReference>
<dbReference type="EMBL" id="SLUN01000001">
    <property type="protein sequence ID" value="TCL76902.1"/>
    <property type="molecule type" value="Genomic_DNA"/>
</dbReference>
<dbReference type="PANTHER" id="PTHR30481:SF3">
    <property type="entry name" value="DNA ADENINE METHYLASE"/>
    <property type="match status" value="1"/>
</dbReference>
<dbReference type="GO" id="GO:0009007">
    <property type="term" value="F:site-specific DNA-methyltransferase (adenine-specific) activity"/>
    <property type="evidence" value="ECO:0007669"/>
    <property type="project" value="UniProtKB-UniRule"/>
</dbReference>
<dbReference type="InterPro" id="IPR012327">
    <property type="entry name" value="MeTrfase_D12"/>
</dbReference>
<dbReference type="EC" id="2.1.1.72" evidence="2 8"/>
<keyword evidence="4 8" id="KW-0808">Transferase</keyword>
<dbReference type="GO" id="GO:0032259">
    <property type="term" value="P:methylation"/>
    <property type="evidence" value="ECO:0007669"/>
    <property type="project" value="UniProtKB-KW"/>
</dbReference>
<sequence>MRPFLKWAGGKYRLVERIKAQLPAGRRLLEPFAGSCALALNTEYASYWLNDINPDLIHLYQTLQREGEGFIAACRSYFTAANNQPERYYQLRQAFNAERDPAVRAALFVYLNRHGYNGLCRYNAGGEFNVPFGRYQKPYFPEAELRYFYDQFGQARFSCIDFEEMMRAAEPGDVIYCDPPYVPLTRTSNFTAYSSGGFGAADQTRLAETAAAMARRGIVTLISNHYNEFIATIYREARIETFAVQRFISCNGDNRNAVPEVLAVFE</sequence>
<evidence type="ECO:0000256" key="2">
    <source>
        <dbReference type="ARBA" id="ARBA00011900"/>
    </source>
</evidence>
<dbReference type="OrthoDB" id="9805629at2"/>
<feature type="binding site" evidence="7">
    <location>
        <position position="7"/>
    </location>
    <ligand>
        <name>S-adenosyl-L-methionine</name>
        <dbReference type="ChEBI" id="CHEBI:59789"/>
    </ligand>
</feature>
<keyword evidence="10" id="KW-1185">Reference proteome</keyword>
<dbReference type="GO" id="GO:1904047">
    <property type="term" value="F:S-adenosyl-L-methionine binding"/>
    <property type="evidence" value="ECO:0007669"/>
    <property type="project" value="TreeGrafter"/>
</dbReference>